<keyword evidence="2 6" id="KW-0808">Transferase</keyword>
<evidence type="ECO:0000313" key="6">
    <source>
        <dbReference type="EMBL" id="QGO05105.1"/>
    </source>
</evidence>
<accession>A0A9Q6LK34</accession>
<comment type="similarity">
    <text evidence="3">Belongs to the glycosyltransferase 9 family.</text>
</comment>
<dbReference type="PANTHER" id="PTHR30160:SF7">
    <property type="entry name" value="ADP-HEPTOSE--LPS HEPTOSYLTRANSFERASE 2"/>
    <property type="match status" value="1"/>
</dbReference>
<evidence type="ECO:0000256" key="1">
    <source>
        <dbReference type="ARBA" id="ARBA00022676"/>
    </source>
</evidence>
<dbReference type="EMBL" id="CP038908">
    <property type="protein sequence ID" value="QGO05105.1"/>
    <property type="molecule type" value="Genomic_DNA"/>
</dbReference>
<dbReference type="NCBIfam" id="TIGR02195">
    <property type="entry name" value="heptsyl_trn_II"/>
    <property type="match status" value="1"/>
</dbReference>
<evidence type="ECO:0000256" key="4">
    <source>
        <dbReference type="ARBA" id="ARBA00044042"/>
    </source>
</evidence>
<dbReference type="AlphaFoldDB" id="A0A9Q6LK34"/>
<organism evidence="6 7">
    <name type="scientific">Piscirickettsia salmonis</name>
    <dbReference type="NCBI Taxonomy" id="1238"/>
    <lineage>
        <taxon>Bacteria</taxon>
        <taxon>Pseudomonadati</taxon>
        <taxon>Pseudomonadota</taxon>
        <taxon>Gammaproteobacteria</taxon>
        <taxon>Thiotrichales</taxon>
        <taxon>Piscirickettsiaceae</taxon>
        <taxon>Piscirickettsia</taxon>
    </lineage>
</organism>
<dbReference type="Proteomes" id="UP000422232">
    <property type="component" value="Chromosome"/>
</dbReference>
<keyword evidence="1" id="KW-0328">Glycosyltransferase</keyword>
<dbReference type="SUPFAM" id="SSF53756">
    <property type="entry name" value="UDP-Glycosyltransferase/glycogen phosphorylase"/>
    <property type="match status" value="1"/>
</dbReference>
<dbReference type="CDD" id="cd03789">
    <property type="entry name" value="GT9_LPS_heptosyltransferase"/>
    <property type="match status" value="1"/>
</dbReference>
<proteinExistence type="inferred from homology"/>
<dbReference type="GO" id="GO:0005829">
    <property type="term" value="C:cytosol"/>
    <property type="evidence" value="ECO:0007669"/>
    <property type="project" value="TreeGrafter"/>
</dbReference>
<keyword evidence="7" id="KW-1185">Reference proteome</keyword>
<comment type="catalytic activity">
    <reaction evidence="5">
        <text>an L-alpha-D-Hep-(1-&gt;5)-[alpha-Kdo-(2-&gt;4)]-alpha-Kdo-(2-&gt;6)-lipid A + ADP-L-glycero-beta-D-manno-heptose = an L-alpha-D-Hep-(1-&gt;3)-L-alpha-D-Hep-(1-&gt;5)-[alpha-Kdo-(2-&gt;4)]-alpha-Kdo-(2-&gt;6)-lipid A + ADP + H(+)</text>
        <dbReference type="Rhea" id="RHEA:74071"/>
        <dbReference type="ChEBI" id="CHEBI:15378"/>
        <dbReference type="ChEBI" id="CHEBI:61506"/>
        <dbReference type="ChEBI" id="CHEBI:193068"/>
        <dbReference type="ChEBI" id="CHEBI:193069"/>
        <dbReference type="ChEBI" id="CHEBI:456216"/>
        <dbReference type="EC" id="2.4.99.24"/>
    </reaction>
</comment>
<dbReference type="InterPro" id="IPR011910">
    <property type="entry name" value="RfaF"/>
</dbReference>
<dbReference type="EC" id="2.4.99.24" evidence="4"/>
<dbReference type="InterPro" id="IPR002201">
    <property type="entry name" value="Glyco_trans_9"/>
</dbReference>
<dbReference type="FunFam" id="3.40.50.2000:FF:000023">
    <property type="entry name" value="ADP-heptose--LPS heptosyltransferase II"/>
    <property type="match status" value="1"/>
</dbReference>
<dbReference type="GO" id="GO:0009244">
    <property type="term" value="P:lipopolysaccharide core region biosynthetic process"/>
    <property type="evidence" value="ECO:0007669"/>
    <property type="project" value="TreeGrafter"/>
</dbReference>
<evidence type="ECO:0000313" key="7">
    <source>
        <dbReference type="Proteomes" id="UP000422232"/>
    </source>
</evidence>
<dbReference type="InterPro" id="IPR051199">
    <property type="entry name" value="LPS_LOS_Heptosyltrfase"/>
</dbReference>
<dbReference type="GO" id="GO:0008713">
    <property type="term" value="F:ADP-heptose-lipopolysaccharide heptosyltransferase activity"/>
    <property type="evidence" value="ECO:0007669"/>
    <property type="project" value="UniProtKB-EC"/>
</dbReference>
<dbReference type="Gene3D" id="3.40.50.2000">
    <property type="entry name" value="Glycogen Phosphorylase B"/>
    <property type="match status" value="2"/>
</dbReference>
<evidence type="ECO:0000256" key="3">
    <source>
        <dbReference type="ARBA" id="ARBA00043995"/>
    </source>
</evidence>
<dbReference type="PANTHER" id="PTHR30160">
    <property type="entry name" value="TETRAACYLDISACCHARIDE 4'-KINASE-RELATED"/>
    <property type="match status" value="1"/>
</dbReference>
<sequence length="320" mass="35597">MSQSLLKVLKQQHAEVNIDVLAPNWTFALLARMPQVREAISAPFAHGQFAFKERMRLGQSLQEKHYDQVIVLPNSWKSAVVPWAAKIPQRTGWLGEFRYGLLNDGRKLDKVKYPLMVQRMVALAYPKGKEILPSMCPNPELIADENNVKQALEKFNLNMQSGSILALSPGAEFGPSKKWSPDYFAHVALEKIQAGWQVWLFGSKKDEAVAQEVLAKAPGCIDLVGKTNLEEAVDLLSATDQVVSNDSGLMHIAASLGKPTVAIYGSTDPGFTPPLGKKVRVLEKELDCRPCFKRECPLEHHHCMDSIKPDEVLHALDQLP</sequence>
<evidence type="ECO:0000256" key="5">
    <source>
        <dbReference type="ARBA" id="ARBA00047503"/>
    </source>
</evidence>
<dbReference type="Pfam" id="PF01075">
    <property type="entry name" value="Glyco_transf_9"/>
    <property type="match status" value="1"/>
</dbReference>
<evidence type="ECO:0000256" key="2">
    <source>
        <dbReference type="ARBA" id="ARBA00022679"/>
    </source>
</evidence>
<protein>
    <recommendedName>
        <fullName evidence="4">lipopolysaccharide heptosyltransferase II</fullName>
        <ecNumber evidence="4">2.4.99.24</ecNumber>
    </recommendedName>
</protein>
<reference evidence="6 7" key="1">
    <citation type="submission" date="2019-04" db="EMBL/GenBank/DDBJ databases">
        <title>Complete genome sequencing of Piscirickettsia salmonis strain Psal-009.</title>
        <authorList>
            <person name="Schober I."/>
            <person name="Bunk B."/>
            <person name="Sproer C."/>
            <person name="Carril G.P."/>
            <person name="Riedel T."/>
            <person name="Flores-Herrera P.A."/>
            <person name="Nourdin-Galindo G."/>
            <person name="Marshall S.H."/>
            <person name="Overmann J."/>
        </authorList>
    </citation>
    <scope>NUCLEOTIDE SEQUENCE [LARGE SCALE GENOMIC DNA]</scope>
    <source>
        <strain evidence="6 7">Psal-009</strain>
    </source>
</reference>
<gene>
    <name evidence="6" type="primary">rfaF</name>
    <name evidence="6" type="ORF">Psal009_00985</name>
</gene>
<name>A0A9Q6LK34_PISSA</name>